<dbReference type="EMBL" id="JACHTE010000008">
    <property type="protein sequence ID" value="MBB1089271.1"/>
    <property type="molecule type" value="Genomic_DNA"/>
</dbReference>
<dbReference type="RefSeq" id="WP_182670043.1">
    <property type="nucleotide sequence ID" value="NZ_JACHTE010000008.1"/>
</dbReference>
<dbReference type="Proteomes" id="UP000552587">
    <property type="component" value="Unassembled WGS sequence"/>
</dbReference>
<accession>A0A7W3U5D2</accession>
<dbReference type="InterPro" id="IPR016631">
    <property type="entry name" value="Regulatory_RpfE"/>
</dbReference>
<reference evidence="1 2" key="1">
    <citation type="submission" date="2020-07" db="EMBL/GenBank/DDBJ databases">
        <authorList>
            <person name="Xu S."/>
            <person name="Li A."/>
        </authorList>
    </citation>
    <scope>NUCLEOTIDE SEQUENCE [LARGE SCALE GENOMIC DNA]</scope>
    <source>
        <strain evidence="1 2">SG-8</strain>
    </source>
</reference>
<organism evidence="1 2">
    <name type="scientific">Marilutibacter penaei</name>
    <dbReference type="NCBI Taxonomy" id="2759900"/>
    <lineage>
        <taxon>Bacteria</taxon>
        <taxon>Pseudomonadati</taxon>
        <taxon>Pseudomonadota</taxon>
        <taxon>Gammaproteobacteria</taxon>
        <taxon>Lysobacterales</taxon>
        <taxon>Lysobacteraceae</taxon>
        <taxon>Marilutibacter</taxon>
    </lineage>
</organism>
<evidence type="ECO:0000313" key="2">
    <source>
        <dbReference type="Proteomes" id="UP000552587"/>
    </source>
</evidence>
<name>A0A7W3U5D2_9GAMM</name>
<keyword evidence="2" id="KW-1185">Reference proteome</keyword>
<dbReference type="AlphaFoldDB" id="A0A7W3U5D2"/>
<proteinExistence type="predicted"/>
<protein>
    <submittedName>
        <fullName evidence="1">Phosphoglycerate mutase</fullName>
    </submittedName>
</protein>
<comment type="caution">
    <text evidence="1">The sequence shown here is derived from an EMBL/GenBank/DDBJ whole genome shotgun (WGS) entry which is preliminary data.</text>
</comment>
<dbReference type="PIRSF" id="PIRSF015283">
    <property type="entry name" value="Regulatory_RpfE"/>
    <property type="match status" value="1"/>
</dbReference>
<sequence>MSRARLLLPAASRFGGQRLLEPVAKALGRANAVAGASLAHCFEVVPAGWPAAAVTRQADRGDAADAAWLRADPVHIRPDLTGARLLAHGRAMQVEATDVDAILPALKPLFGDAGFQLDAPTPARWYLRLPAGTQLPAFSPPDAALGAELLEHLPGGESDSPEARRWRSLLSEVQVVLHNHPRNAERLAQGRPSINSLWFWGAGRLPTQVLSACREVLSDDDTVLAFARFAGVRSGALPTRCPDRMDGILVDLRDARDLARVQADWFVPLIEALHTGSLRELRIDCESGDGYRVTASQRWRFWRKPRTGLGA</sequence>
<evidence type="ECO:0000313" key="1">
    <source>
        <dbReference type="EMBL" id="MBB1089271.1"/>
    </source>
</evidence>
<gene>
    <name evidence="1" type="ORF">H4F99_12360</name>
</gene>